<name>A0A934KH55_9BACT</name>
<accession>A0A934KH55</accession>
<evidence type="ECO:0000313" key="2">
    <source>
        <dbReference type="Proteomes" id="UP000614410"/>
    </source>
</evidence>
<comment type="caution">
    <text evidence="1">The sequence shown here is derived from an EMBL/GenBank/DDBJ whole genome shotgun (WGS) entry which is preliminary data.</text>
</comment>
<gene>
    <name evidence="1" type="ORF">JF887_08060</name>
</gene>
<dbReference type="SUPFAM" id="SSF46689">
    <property type="entry name" value="Homeodomain-like"/>
    <property type="match status" value="1"/>
</dbReference>
<evidence type="ECO:0008006" key="3">
    <source>
        <dbReference type="Google" id="ProtNLM"/>
    </source>
</evidence>
<organism evidence="1 2">
    <name type="scientific">Candidatus Amunia macphersoniae</name>
    <dbReference type="NCBI Taxonomy" id="3127014"/>
    <lineage>
        <taxon>Bacteria</taxon>
        <taxon>Bacillati</taxon>
        <taxon>Candidatus Dormiibacterota</taxon>
        <taxon>Candidatus Dormibacteria</taxon>
        <taxon>Candidatus Aeolococcales</taxon>
        <taxon>Candidatus Aeolococcaceae</taxon>
        <taxon>Candidatus Amunia</taxon>
    </lineage>
</organism>
<sequence>MNTRMTARDKTELEMAAAARRLEPLVLARVLLREGIRRERHPAITFRDGGAGRRAALEGHRLDVWQVMETLWNSDGDVEQAAEYLGVRQAAVRAALAYCADYPDEVDAMVQHNRETADRAEAQFRRERQALRR</sequence>
<dbReference type="EMBL" id="JAEKNN010000039">
    <property type="protein sequence ID" value="MBJ7609371.1"/>
    <property type="molecule type" value="Genomic_DNA"/>
</dbReference>
<proteinExistence type="predicted"/>
<dbReference type="InterPro" id="IPR036388">
    <property type="entry name" value="WH-like_DNA-bd_sf"/>
</dbReference>
<dbReference type="AlphaFoldDB" id="A0A934KH55"/>
<protein>
    <recommendedName>
        <fullName evidence="3">DUF433 domain-containing protein</fullName>
    </recommendedName>
</protein>
<dbReference type="Gene3D" id="1.10.10.10">
    <property type="entry name" value="Winged helix-like DNA-binding domain superfamily/Winged helix DNA-binding domain"/>
    <property type="match status" value="1"/>
</dbReference>
<reference evidence="1 2" key="1">
    <citation type="submission" date="2020-10" db="EMBL/GenBank/DDBJ databases">
        <title>Ca. Dormibacterota MAGs.</title>
        <authorList>
            <person name="Montgomery K."/>
        </authorList>
    </citation>
    <scope>NUCLEOTIDE SEQUENCE [LARGE SCALE GENOMIC DNA]</scope>
    <source>
        <strain evidence="1">Mitchell_Peninsula_5</strain>
    </source>
</reference>
<dbReference type="Proteomes" id="UP000614410">
    <property type="component" value="Unassembled WGS sequence"/>
</dbReference>
<dbReference type="InterPro" id="IPR009057">
    <property type="entry name" value="Homeodomain-like_sf"/>
</dbReference>
<evidence type="ECO:0000313" key="1">
    <source>
        <dbReference type="EMBL" id="MBJ7609371.1"/>
    </source>
</evidence>